<reference evidence="1 2" key="1">
    <citation type="submission" date="2018-05" db="EMBL/GenBank/DDBJ databases">
        <title>Paenibacillus flagellatus sp. nov., isolated from selenium mineral soil.</title>
        <authorList>
            <person name="Dai X."/>
        </authorList>
    </citation>
    <scope>NUCLEOTIDE SEQUENCE [LARGE SCALE GENOMIC DNA]</scope>
    <source>
        <strain evidence="1 2">DXL2</strain>
    </source>
</reference>
<dbReference type="AlphaFoldDB" id="A0A2V5KXN8"/>
<proteinExistence type="predicted"/>
<dbReference type="Proteomes" id="UP000247476">
    <property type="component" value="Unassembled WGS sequence"/>
</dbReference>
<evidence type="ECO:0000313" key="2">
    <source>
        <dbReference type="Proteomes" id="UP000247476"/>
    </source>
</evidence>
<name>A0A2V5KXN8_9BACL</name>
<organism evidence="1 2">
    <name type="scientific">Paenibacillus flagellatus</name>
    <dbReference type="NCBI Taxonomy" id="2211139"/>
    <lineage>
        <taxon>Bacteria</taxon>
        <taxon>Bacillati</taxon>
        <taxon>Bacillota</taxon>
        <taxon>Bacilli</taxon>
        <taxon>Bacillales</taxon>
        <taxon>Paenibacillaceae</taxon>
        <taxon>Paenibacillus</taxon>
    </lineage>
</organism>
<dbReference type="InterPro" id="IPR018680">
    <property type="entry name" value="DUF2164"/>
</dbReference>
<dbReference type="Pfam" id="PF09932">
    <property type="entry name" value="DUF2164"/>
    <property type="match status" value="1"/>
</dbReference>
<gene>
    <name evidence="1" type="ORF">DLM86_12410</name>
</gene>
<dbReference type="OrthoDB" id="573733at2"/>
<comment type="caution">
    <text evidence="1">The sequence shown here is derived from an EMBL/GenBank/DDBJ whole genome shotgun (WGS) entry which is preliminary data.</text>
</comment>
<accession>A0A2V5KXN8</accession>
<keyword evidence="2" id="KW-1185">Reference proteome</keyword>
<evidence type="ECO:0000313" key="1">
    <source>
        <dbReference type="EMBL" id="PYI54636.1"/>
    </source>
</evidence>
<sequence>MIPIKLTKEERAEIVKDVQAFFEEERSETIGDLAAEHILDFMMKAIGPYVYNKALSDARGLINERVNQIEDDLYALEKPTRHKR</sequence>
<dbReference type="EMBL" id="QJVJ01000005">
    <property type="protein sequence ID" value="PYI54636.1"/>
    <property type="molecule type" value="Genomic_DNA"/>
</dbReference>
<protein>
    <submittedName>
        <fullName evidence="1">DUF2164 domain-containing protein</fullName>
    </submittedName>
</protein>